<gene>
    <name evidence="6" type="ORF">ACFFSA_43215</name>
</gene>
<dbReference type="PROSITE" id="PS51755">
    <property type="entry name" value="OMPR_PHOB"/>
    <property type="match status" value="1"/>
</dbReference>
<dbReference type="PROSITE" id="PS50110">
    <property type="entry name" value="RESPONSE_REGULATORY"/>
    <property type="match status" value="1"/>
</dbReference>
<evidence type="ECO:0000313" key="6">
    <source>
        <dbReference type="EMBL" id="MFB9629923.1"/>
    </source>
</evidence>
<dbReference type="PANTHER" id="PTHR48111:SF36">
    <property type="entry name" value="TRANSCRIPTIONAL REGULATORY PROTEIN CUTR"/>
    <property type="match status" value="1"/>
</dbReference>
<dbReference type="EMBL" id="JBHMBW010000075">
    <property type="protein sequence ID" value="MFB9629923.1"/>
    <property type="molecule type" value="Genomic_DNA"/>
</dbReference>
<dbReference type="CDD" id="cd00383">
    <property type="entry name" value="trans_reg_C"/>
    <property type="match status" value="1"/>
</dbReference>
<dbReference type="Proteomes" id="UP001589532">
    <property type="component" value="Unassembled WGS sequence"/>
</dbReference>
<feature type="modified residue" description="4-aspartylphosphate" evidence="2">
    <location>
        <position position="51"/>
    </location>
</feature>
<evidence type="ECO:0000313" key="7">
    <source>
        <dbReference type="Proteomes" id="UP001589532"/>
    </source>
</evidence>
<accession>A0ABV5SE02</accession>
<dbReference type="InterPro" id="IPR001789">
    <property type="entry name" value="Sig_transdc_resp-reg_receiver"/>
</dbReference>
<dbReference type="Gene3D" id="3.40.50.2300">
    <property type="match status" value="1"/>
</dbReference>
<sequence>MRVLVVEDERRMAAALQRGLQAEGFAVDLAHDGEEGLHAARQGDYDIVVLDIMLPRLSGYNVCKQLRAEENWVPILMLSAKDGEYDMADGLDLGADDYLTKPFSYVVLVARLRALLRRDSGRRPSVLVAGDLSLDPARRRVERGESVIELTPREFSLLEYLIRRRDEVVSKAEILEHVWDTFDTDPNVVEVYVGYLRRKIDAPFGRNALQTVRGAGYRLAGDGG</sequence>
<name>A0ABV5SE02_9ACTN</name>
<evidence type="ECO:0000259" key="5">
    <source>
        <dbReference type="PROSITE" id="PS51755"/>
    </source>
</evidence>
<feature type="domain" description="OmpR/PhoB-type" evidence="5">
    <location>
        <begin position="124"/>
        <end position="221"/>
    </location>
</feature>
<dbReference type="SMART" id="SM00862">
    <property type="entry name" value="Trans_reg_C"/>
    <property type="match status" value="1"/>
</dbReference>
<dbReference type="PANTHER" id="PTHR48111">
    <property type="entry name" value="REGULATOR OF RPOS"/>
    <property type="match status" value="1"/>
</dbReference>
<dbReference type="Pfam" id="PF00486">
    <property type="entry name" value="Trans_reg_C"/>
    <property type="match status" value="1"/>
</dbReference>
<feature type="domain" description="Response regulatory" evidence="4">
    <location>
        <begin position="2"/>
        <end position="116"/>
    </location>
</feature>
<dbReference type="InterPro" id="IPR036388">
    <property type="entry name" value="WH-like_DNA-bd_sf"/>
</dbReference>
<keyword evidence="1 3" id="KW-0238">DNA-binding</keyword>
<dbReference type="Gene3D" id="6.10.250.690">
    <property type="match status" value="1"/>
</dbReference>
<evidence type="ECO:0000256" key="1">
    <source>
        <dbReference type="ARBA" id="ARBA00023125"/>
    </source>
</evidence>
<feature type="DNA-binding region" description="OmpR/PhoB-type" evidence="3">
    <location>
        <begin position="124"/>
        <end position="221"/>
    </location>
</feature>
<dbReference type="Gene3D" id="1.10.10.10">
    <property type="entry name" value="Winged helix-like DNA-binding domain superfamily/Winged helix DNA-binding domain"/>
    <property type="match status" value="1"/>
</dbReference>
<dbReference type="InterPro" id="IPR039420">
    <property type="entry name" value="WalR-like"/>
</dbReference>
<keyword evidence="2" id="KW-0597">Phosphoprotein</keyword>
<evidence type="ECO:0000256" key="3">
    <source>
        <dbReference type="PROSITE-ProRule" id="PRU01091"/>
    </source>
</evidence>
<keyword evidence="7" id="KW-1185">Reference proteome</keyword>
<evidence type="ECO:0000259" key="4">
    <source>
        <dbReference type="PROSITE" id="PS50110"/>
    </source>
</evidence>
<dbReference type="SUPFAM" id="SSF52172">
    <property type="entry name" value="CheY-like"/>
    <property type="match status" value="1"/>
</dbReference>
<comment type="caution">
    <text evidence="6">The sequence shown here is derived from an EMBL/GenBank/DDBJ whole genome shotgun (WGS) entry which is preliminary data.</text>
</comment>
<dbReference type="Pfam" id="PF00072">
    <property type="entry name" value="Response_reg"/>
    <property type="match status" value="1"/>
</dbReference>
<dbReference type="SMART" id="SM00448">
    <property type="entry name" value="REC"/>
    <property type="match status" value="1"/>
</dbReference>
<reference evidence="6 7" key="1">
    <citation type="submission" date="2024-09" db="EMBL/GenBank/DDBJ databases">
        <authorList>
            <person name="Sun Q."/>
            <person name="Mori K."/>
        </authorList>
    </citation>
    <scope>NUCLEOTIDE SEQUENCE [LARGE SCALE GENOMIC DNA]</scope>
    <source>
        <strain evidence="6 7">JCM 3143</strain>
    </source>
</reference>
<evidence type="ECO:0000256" key="2">
    <source>
        <dbReference type="PROSITE-ProRule" id="PRU00169"/>
    </source>
</evidence>
<protein>
    <submittedName>
        <fullName evidence="6">Response regulator transcription factor</fullName>
    </submittedName>
</protein>
<organism evidence="6 7">
    <name type="scientific">Nonomuraea helvata</name>
    <dbReference type="NCBI Taxonomy" id="37484"/>
    <lineage>
        <taxon>Bacteria</taxon>
        <taxon>Bacillati</taxon>
        <taxon>Actinomycetota</taxon>
        <taxon>Actinomycetes</taxon>
        <taxon>Streptosporangiales</taxon>
        <taxon>Streptosporangiaceae</taxon>
        <taxon>Nonomuraea</taxon>
    </lineage>
</organism>
<dbReference type="InterPro" id="IPR011006">
    <property type="entry name" value="CheY-like_superfamily"/>
</dbReference>
<dbReference type="RefSeq" id="WP_344984678.1">
    <property type="nucleotide sequence ID" value="NZ_BAAAXV010000001.1"/>
</dbReference>
<dbReference type="InterPro" id="IPR001867">
    <property type="entry name" value="OmpR/PhoB-type_DNA-bd"/>
</dbReference>
<proteinExistence type="predicted"/>